<proteinExistence type="predicted"/>
<keyword evidence="1" id="KW-1133">Transmembrane helix</keyword>
<evidence type="ECO:0000256" key="1">
    <source>
        <dbReference type="SAM" id="Phobius"/>
    </source>
</evidence>
<reference evidence="2 3" key="1">
    <citation type="submission" date="2023-07" db="EMBL/GenBank/DDBJ databases">
        <title>Sorghum-associated microbial communities from plants grown in Nebraska, USA.</title>
        <authorList>
            <person name="Schachtman D."/>
        </authorList>
    </citation>
    <scope>NUCLEOTIDE SEQUENCE [LARGE SCALE GENOMIC DNA]</scope>
    <source>
        <strain evidence="2 3">4138</strain>
    </source>
</reference>
<keyword evidence="1" id="KW-0472">Membrane</keyword>
<keyword evidence="3" id="KW-1185">Reference proteome</keyword>
<gene>
    <name evidence="2" type="ORF">J2W69_002259</name>
</gene>
<dbReference type="Proteomes" id="UP001257909">
    <property type="component" value="Unassembled WGS sequence"/>
</dbReference>
<accession>A0ABU1W039</accession>
<evidence type="ECO:0000313" key="2">
    <source>
        <dbReference type="EMBL" id="MDR7121317.1"/>
    </source>
</evidence>
<comment type="caution">
    <text evidence="2">The sequence shown here is derived from an EMBL/GenBank/DDBJ whole genome shotgun (WGS) entry which is preliminary data.</text>
</comment>
<dbReference type="EMBL" id="JAVDWR010000006">
    <property type="protein sequence ID" value="MDR7121317.1"/>
    <property type="molecule type" value="Genomic_DNA"/>
</dbReference>
<dbReference type="RefSeq" id="WP_310278235.1">
    <property type="nucleotide sequence ID" value="NZ_JAVDWR010000006.1"/>
</dbReference>
<evidence type="ECO:0000313" key="3">
    <source>
        <dbReference type="Proteomes" id="UP001257909"/>
    </source>
</evidence>
<keyword evidence="1" id="KW-0812">Transmembrane</keyword>
<sequence length="178" mass="20007">MTTGYSFKNPEMIIAGSALIVSLITAFVSTYSASIDRAYARASVWPRVEIQRSYNDSRSFFYYMVSNKGTGPAVVKHARLSYDNKAVKSWPDYLQLRSGRTVGHVQSQIGSLVLSAGESTKPMELRDAEVAKLLADQDNLQIELCYCSIYDECWMVNRANNPIPVAQCTIEDKERFLQ</sequence>
<name>A0ABU1W039_9GAMM</name>
<organism evidence="2 3">
    <name type="scientific">Rheinheimera soli</name>
    <dbReference type="NCBI Taxonomy" id="443616"/>
    <lineage>
        <taxon>Bacteria</taxon>
        <taxon>Pseudomonadati</taxon>
        <taxon>Pseudomonadota</taxon>
        <taxon>Gammaproteobacteria</taxon>
        <taxon>Chromatiales</taxon>
        <taxon>Chromatiaceae</taxon>
        <taxon>Rheinheimera</taxon>
    </lineage>
</organism>
<protein>
    <submittedName>
        <fullName evidence="2">Uncharacterized protein</fullName>
    </submittedName>
</protein>
<feature type="transmembrane region" description="Helical" evidence="1">
    <location>
        <begin position="12"/>
        <end position="33"/>
    </location>
</feature>